<evidence type="ECO:0000313" key="2">
    <source>
        <dbReference type="Proteomes" id="UP001165101"/>
    </source>
</evidence>
<evidence type="ECO:0000313" key="1">
    <source>
        <dbReference type="EMBL" id="GME97120.1"/>
    </source>
</evidence>
<name>A0ACB5TY07_CANBO</name>
<dbReference type="Proteomes" id="UP001165101">
    <property type="component" value="Unassembled WGS sequence"/>
</dbReference>
<reference evidence="1" key="1">
    <citation type="submission" date="2023-04" db="EMBL/GenBank/DDBJ databases">
        <title>Candida boidinii NBRC 1967.</title>
        <authorList>
            <person name="Ichikawa N."/>
            <person name="Sato H."/>
            <person name="Tonouchi N."/>
        </authorList>
    </citation>
    <scope>NUCLEOTIDE SEQUENCE</scope>
    <source>
        <strain evidence="1">NBRC 1967</strain>
    </source>
</reference>
<keyword evidence="2" id="KW-1185">Reference proteome</keyword>
<protein>
    <submittedName>
        <fullName evidence="1">Unnamed protein product</fullName>
    </submittedName>
</protein>
<gene>
    <name evidence="1" type="ORF">Cboi01_000450600</name>
</gene>
<dbReference type="EMBL" id="BSXV01002932">
    <property type="protein sequence ID" value="GME97120.1"/>
    <property type="molecule type" value="Genomic_DNA"/>
</dbReference>
<accession>A0ACB5TY07</accession>
<proteinExistence type="predicted"/>
<sequence length="242" mass="27674">MYSYNNFNSVTDSLITPSSCSIHINNEPIPDLIQDDEDNFSDSDSDMDEDITSTTTTGTATATITASAATQPDLERGNLMNLLINIISDKILEKYYNFSKLSINKIANNELINLKQDLINFIRLLLSRSKLSLKNFEKSILYLNRFNLLINNNNNEIKNLNELKLIIVYSFILSCDNSTNDIDIKIKNWSIITGLNLNLLINGYNKFYTKLNEFNLILINQNDLSNLNNSLKLEIRKLIKFL</sequence>
<comment type="caution">
    <text evidence="1">The sequence shown here is derived from an EMBL/GenBank/DDBJ whole genome shotgun (WGS) entry which is preliminary data.</text>
</comment>
<organism evidence="1 2">
    <name type="scientific">Candida boidinii</name>
    <name type="common">Yeast</name>
    <dbReference type="NCBI Taxonomy" id="5477"/>
    <lineage>
        <taxon>Eukaryota</taxon>
        <taxon>Fungi</taxon>
        <taxon>Dikarya</taxon>
        <taxon>Ascomycota</taxon>
        <taxon>Saccharomycotina</taxon>
        <taxon>Pichiomycetes</taxon>
        <taxon>Pichiales</taxon>
        <taxon>Pichiaceae</taxon>
        <taxon>Ogataea</taxon>
        <taxon>Ogataea/Candida clade</taxon>
    </lineage>
</organism>